<dbReference type="InterPro" id="IPR029526">
    <property type="entry name" value="PGBD"/>
</dbReference>
<gene>
    <name evidence="2" type="ORF">RIMI_LOCUS8344544</name>
</gene>
<organism evidence="2 3">
    <name type="scientific">Ranitomeya imitator</name>
    <name type="common">mimic poison frog</name>
    <dbReference type="NCBI Taxonomy" id="111125"/>
    <lineage>
        <taxon>Eukaryota</taxon>
        <taxon>Metazoa</taxon>
        <taxon>Chordata</taxon>
        <taxon>Craniata</taxon>
        <taxon>Vertebrata</taxon>
        <taxon>Euteleostomi</taxon>
        <taxon>Amphibia</taxon>
        <taxon>Batrachia</taxon>
        <taxon>Anura</taxon>
        <taxon>Neobatrachia</taxon>
        <taxon>Hyloidea</taxon>
        <taxon>Dendrobatidae</taxon>
        <taxon>Dendrobatinae</taxon>
        <taxon>Ranitomeya</taxon>
    </lineage>
</organism>
<feature type="domain" description="PiggyBac transposable element-derived protein" evidence="1">
    <location>
        <begin position="220"/>
        <end position="476"/>
    </location>
</feature>
<name>A0ABN9LEI3_9NEOB</name>
<dbReference type="Pfam" id="PF13843">
    <property type="entry name" value="DDE_Tnp_1_7"/>
    <property type="match status" value="1"/>
</dbReference>
<accession>A0ABN9LEI3</accession>
<dbReference type="Gene3D" id="3.40.33.10">
    <property type="entry name" value="CAP"/>
    <property type="match status" value="2"/>
</dbReference>
<keyword evidence="3" id="KW-1185">Reference proteome</keyword>
<comment type="caution">
    <text evidence="2">The sequence shown here is derived from an EMBL/GenBank/DDBJ whole genome shotgun (WGS) entry which is preliminary data.</text>
</comment>
<dbReference type="SUPFAM" id="SSF55797">
    <property type="entry name" value="PR-1-like"/>
    <property type="match status" value="1"/>
</dbReference>
<feature type="non-terminal residue" evidence="2">
    <location>
        <position position="1"/>
    </location>
</feature>
<feature type="non-terminal residue" evidence="2">
    <location>
        <position position="521"/>
    </location>
</feature>
<proteinExistence type="predicted"/>
<dbReference type="Proteomes" id="UP001176940">
    <property type="component" value="Unassembled WGS sequence"/>
</dbReference>
<dbReference type="EMBL" id="CAUEEQ010016485">
    <property type="protein sequence ID" value="CAJ0940183.1"/>
    <property type="molecule type" value="Genomic_DNA"/>
</dbReference>
<reference evidence="2" key="1">
    <citation type="submission" date="2023-07" db="EMBL/GenBank/DDBJ databases">
        <authorList>
            <person name="Stuckert A."/>
        </authorList>
    </citation>
    <scope>NUCLEOTIDE SEQUENCE</scope>
</reference>
<dbReference type="PANTHER" id="PTHR46599:SF6">
    <property type="entry name" value="DUAL SPECIFICITY PHOSPHATASE 26"/>
    <property type="match status" value="1"/>
</dbReference>
<dbReference type="InterPro" id="IPR035940">
    <property type="entry name" value="CAP_sf"/>
</dbReference>
<evidence type="ECO:0000313" key="2">
    <source>
        <dbReference type="EMBL" id="CAJ0940183.1"/>
    </source>
</evidence>
<sequence>YQSIIQRLVKPWYDEVKDYAFPYPQDCNPRCPLRCYGPMKGNDFYGGKICFENGTELQRGGNCGLPELTDCNSETVTPTYLPMMVWATTNRVGCAINTCHNMNVWGSVWRRAVYLVCNYSPKLSAEMERKMYNLSKQLDVEEVTNMLLDDRDLTLNEDLGEESEIDSHDEVEECVLDSETEQDADSGEDEEVGSYYIGKDKNTKWNKKPFQKKRAYRANRQSLEELWGKDGDGVEKFSLVMSINRFKILICCLRFDDRTTRTERRTHDRLAPIRDIFQRFVVNCKQSYYPGENLTIDEMLPGFRGRCAFRQYIPSKPNKYGIKIYALVDASKTYTYNLEVYAGKQPEGPYCVSNKPIDVVKRLAEPLFGSGRNITADNWFTSCDLIDYLKIQKLSYVGTVRKNKRELLPQFVSVKERQQYSSMFAFHNGKALVSYVQHAKKIVLLLSTLHDDAAIDPGTGAEKKTGDNYILQCHQRGGNWIGEAPYKVGVPCSACPPSYGGSCTDNQCFPGVTSNYLYWFK</sequence>
<evidence type="ECO:0000313" key="3">
    <source>
        <dbReference type="Proteomes" id="UP001176940"/>
    </source>
</evidence>
<evidence type="ECO:0000259" key="1">
    <source>
        <dbReference type="Pfam" id="PF13843"/>
    </source>
</evidence>
<protein>
    <recommendedName>
        <fullName evidence="1">PiggyBac transposable element-derived protein domain-containing protein</fullName>
    </recommendedName>
</protein>
<dbReference type="PANTHER" id="PTHR46599">
    <property type="entry name" value="PIGGYBAC TRANSPOSABLE ELEMENT-DERIVED PROTEIN 4"/>
    <property type="match status" value="1"/>
</dbReference>